<keyword evidence="2" id="KW-0472">Membrane</keyword>
<dbReference type="EMBL" id="AP028214">
    <property type="protein sequence ID" value="BEI90990.1"/>
    <property type="molecule type" value="Genomic_DNA"/>
</dbReference>
<name>A0AA48QV32_9TREE</name>
<evidence type="ECO:0008006" key="7">
    <source>
        <dbReference type="Google" id="ProtNLM"/>
    </source>
</evidence>
<reference evidence="5" key="1">
    <citation type="journal article" date="2023" name="BMC Genomics">
        <title>Chromosome-level genome assemblies of Cutaneotrichosporon spp. (Trichosporonales, Basidiomycota) reveal imbalanced evolution between nucleotide sequences and chromosome synteny.</title>
        <authorList>
            <person name="Kobayashi Y."/>
            <person name="Kayamori A."/>
            <person name="Aoki K."/>
            <person name="Shiwa Y."/>
            <person name="Matsutani M."/>
            <person name="Fujita N."/>
            <person name="Sugita T."/>
            <person name="Iwasaki W."/>
            <person name="Tanaka N."/>
            <person name="Takashima M."/>
        </authorList>
    </citation>
    <scope>NUCLEOTIDE SEQUENCE</scope>
    <source>
        <strain evidence="5">HIS019</strain>
    </source>
</reference>
<dbReference type="InterPro" id="IPR008733">
    <property type="entry name" value="PEX11"/>
</dbReference>
<dbReference type="AlphaFoldDB" id="A0AA48QV32"/>
<evidence type="ECO:0000313" key="5">
    <source>
        <dbReference type="EMBL" id="BEI90990.1"/>
    </source>
</evidence>
<protein>
    <recommendedName>
        <fullName evidence="7">Peroxisomal biogenesis factor 11</fullName>
    </recommendedName>
</protein>
<evidence type="ECO:0000313" key="6">
    <source>
        <dbReference type="Proteomes" id="UP001233271"/>
    </source>
</evidence>
<keyword evidence="6" id="KW-1185">Reference proteome</keyword>
<evidence type="ECO:0000256" key="1">
    <source>
        <dbReference type="ARBA" id="ARBA00022593"/>
    </source>
</evidence>
<sequence length="271" mass="29289">MSKSNSCFNALVARAARTVSTPAGLDGGLQFMAYTGPVAAQLVLKLAQARINHPVLQKLTSDTGRLTELAAGIVRGAGNVSEARVIMRAFGLIPMLDWLLRLHPNPAKALANFFLRPSLANLDLRNEKVFQTLRVILLSIFYVGEHSVWLGTRGILNLTPQQLGFMGKLSIRSWAIDVGLSAVKLVGTYRGLVARQAALQAQGEKKVDAEEAKKLAAEFAAWKRAAWVNFAWIPLTIHWSIGGLWENPLITAAIGSVVSVGKLNTAWASVA</sequence>
<dbReference type="GeneID" id="85494860"/>
<dbReference type="GO" id="GO:0016559">
    <property type="term" value="P:peroxisome fission"/>
    <property type="evidence" value="ECO:0007669"/>
    <property type="project" value="InterPro"/>
</dbReference>
<dbReference type="PANTHER" id="PTHR12652">
    <property type="entry name" value="PEROXISOMAL BIOGENESIS FACTOR 11"/>
    <property type="match status" value="1"/>
</dbReference>
<evidence type="ECO:0000256" key="3">
    <source>
        <dbReference type="ARBA" id="ARBA00023140"/>
    </source>
</evidence>
<keyword evidence="1" id="KW-0962">Peroxisome biogenesis</keyword>
<evidence type="ECO:0000256" key="2">
    <source>
        <dbReference type="ARBA" id="ARBA00023136"/>
    </source>
</evidence>
<accession>A0AA48QV32</accession>
<dbReference type="PANTHER" id="PTHR12652:SF25">
    <property type="entry name" value="MICROBODY (PEROXISOME) PROLIFERATION PROTEIN PEROXIN 11C (EUROFUNG)"/>
    <property type="match status" value="1"/>
</dbReference>
<proteinExistence type="predicted"/>
<evidence type="ECO:0000256" key="4">
    <source>
        <dbReference type="ARBA" id="ARBA00046271"/>
    </source>
</evidence>
<dbReference type="KEGG" id="ccac:CcaHIS019_0310600"/>
<keyword evidence="3" id="KW-0576">Peroxisome</keyword>
<comment type="subcellular location">
    <subcellularLocation>
        <location evidence="4">Peroxisome membrane</location>
    </subcellularLocation>
</comment>
<gene>
    <name evidence="5" type="ORF">CcaverHIS019_0310600</name>
</gene>
<dbReference type="GO" id="GO:0005778">
    <property type="term" value="C:peroxisomal membrane"/>
    <property type="evidence" value="ECO:0007669"/>
    <property type="project" value="UniProtKB-SubCell"/>
</dbReference>
<organism evidence="5 6">
    <name type="scientific">Cutaneotrichosporon cavernicola</name>
    <dbReference type="NCBI Taxonomy" id="279322"/>
    <lineage>
        <taxon>Eukaryota</taxon>
        <taxon>Fungi</taxon>
        <taxon>Dikarya</taxon>
        <taxon>Basidiomycota</taxon>
        <taxon>Agaricomycotina</taxon>
        <taxon>Tremellomycetes</taxon>
        <taxon>Trichosporonales</taxon>
        <taxon>Trichosporonaceae</taxon>
        <taxon>Cutaneotrichosporon</taxon>
    </lineage>
</organism>
<dbReference type="RefSeq" id="XP_060456255.1">
    <property type="nucleotide sequence ID" value="XM_060599575.1"/>
</dbReference>
<dbReference type="Pfam" id="PF05648">
    <property type="entry name" value="PEX11"/>
    <property type="match status" value="1"/>
</dbReference>
<dbReference type="Proteomes" id="UP001233271">
    <property type="component" value="Chromosome 3"/>
</dbReference>